<keyword evidence="1" id="KW-0472">Membrane</keyword>
<dbReference type="EMBL" id="JAUZQC010000007">
    <property type="protein sequence ID" value="KAK5868862.1"/>
    <property type="molecule type" value="Genomic_DNA"/>
</dbReference>
<dbReference type="Proteomes" id="UP001346869">
    <property type="component" value="Unassembled WGS sequence"/>
</dbReference>
<keyword evidence="1" id="KW-1133">Transmembrane helix</keyword>
<comment type="caution">
    <text evidence="2">The sequence shown here is derived from an EMBL/GenBank/DDBJ whole genome shotgun (WGS) entry which is preliminary data.</text>
</comment>
<organism evidence="2 3">
    <name type="scientific">Eleginops maclovinus</name>
    <name type="common">Patagonian blennie</name>
    <name type="synonym">Eleginus maclovinus</name>
    <dbReference type="NCBI Taxonomy" id="56733"/>
    <lineage>
        <taxon>Eukaryota</taxon>
        <taxon>Metazoa</taxon>
        <taxon>Chordata</taxon>
        <taxon>Craniata</taxon>
        <taxon>Vertebrata</taxon>
        <taxon>Euteleostomi</taxon>
        <taxon>Actinopterygii</taxon>
        <taxon>Neopterygii</taxon>
        <taxon>Teleostei</taxon>
        <taxon>Neoteleostei</taxon>
        <taxon>Acanthomorphata</taxon>
        <taxon>Eupercaria</taxon>
        <taxon>Perciformes</taxon>
        <taxon>Notothenioidei</taxon>
        <taxon>Eleginopidae</taxon>
        <taxon>Eleginops</taxon>
    </lineage>
</organism>
<name>A0AAN7XZN2_ELEMC</name>
<keyword evidence="3" id="KW-1185">Reference proteome</keyword>
<feature type="transmembrane region" description="Helical" evidence="1">
    <location>
        <begin position="20"/>
        <end position="41"/>
    </location>
</feature>
<sequence length="68" mass="7554">MPTLIHFGIPSELFFFLAPSLNAILPVTGLCQLSVLVLLPLHRPPACPLPQSRHGWAQEQNYCSQSKE</sequence>
<evidence type="ECO:0000313" key="2">
    <source>
        <dbReference type="EMBL" id="KAK5868862.1"/>
    </source>
</evidence>
<keyword evidence="1" id="KW-0812">Transmembrane</keyword>
<dbReference type="AlphaFoldDB" id="A0AAN7XZN2"/>
<accession>A0AAN7XZN2</accession>
<proteinExistence type="predicted"/>
<evidence type="ECO:0000313" key="3">
    <source>
        <dbReference type="Proteomes" id="UP001346869"/>
    </source>
</evidence>
<reference evidence="2 3" key="2">
    <citation type="journal article" date="2023" name="Mol. Biol. Evol.">
        <title>Genomics of Secondarily Temperate Adaptation in the Only Non-Antarctic Icefish.</title>
        <authorList>
            <person name="Rivera-Colon A.G."/>
            <person name="Rayamajhi N."/>
            <person name="Minhas B.F."/>
            <person name="Madrigal G."/>
            <person name="Bilyk K.T."/>
            <person name="Yoon V."/>
            <person name="Hune M."/>
            <person name="Gregory S."/>
            <person name="Cheng C.H.C."/>
            <person name="Catchen J.M."/>
        </authorList>
    </citation>
    <scope>NUCLEOTIDE SEQUENCE [LARGE SCALE GENOMIC DNA]</scope>
    <source>
        <strain evidence="2">JMC-PN-2008</strain>
    </source>
</reference>
<evidence type="ECO:0000256" key="1">
    <source>
        <dbReference type="SAM" id="Phobius"/>
    </source>
</evidence>
<protein>
    <submittedName>
        <fullName evidence="2">Uncharacterized protein</fullName>
    </submittedName>
</protein>
<gene>
    <name evidence="2" type="ORF">PBY51_009839</name>
</gene>
<reference evidence="2 3" key="1">
    <citation type="journal article" date="2023" name="Genes (Basel)">
        <title>Chromosome-Level Genome Assembly and Circadian Gene Repertoire of the Patagonia Blennie Eleginops maclovinus-The Closest Ancestral Proxy of Antarctic Cryonotothenioids.</title>
        <authorList>
            <person name="Cheng C.C."/>
            <person name="Rivera-Colon A.G."/>
            <person name="Minhas B.F."/>
            <person name="Wilson L."/>
            <person name="Rayamajhi N."/>
            <person name="Vargas-Chacoff L."/>
            <person name="Catchen J.M."/>
        </authorList>
    </citation>
    <scope>NUCLEOTIDE SEQUENCE [LARGE SCALE GENOMIC DNA]</scope>
    <source>
        <strain evidence="2">JMC-PN-2008</strain>
    </source>
</reference>